<protein>
    <recommendedName>
        <fullName evidence="5">Tetraspanin</fullName>
    </recommendedName>
</protein>
<organism evidence="3 4">
    <name type="scientific">Triangularia setosa</name>
    <dbReference type="NCBI Taxonomy" id="2587417"/>
    <lineage>
        <taxon>Eukaryota</taxon>
        <taxon>Fungi</taxon>
        <taxon>Dikarya</taxon>
        <taxon>Ascomycota</taxon>
        <taxon>Pezizomycotina</taxon>
        <taxon>Sordariomycetes</taxon>
        <taxon>Sordariomycetidae</taxon>
        <taxon>Sordariales</taxon>
        <taxon>Podosporaceae</taxon>
        <taxon>Triangularia</taxon>
    </lineage>
</organism>
<comment type="caution">
    <text evidence="3">The sequence shown here is derived from an EMBL/GenBank/DDBJ whole genome shotgun (WGS) entry which is preliminary data.</text>
</comment>
<sequence length="316" mass="34124">MALMLALYVLLIISLTGLVIYEHHTSTSLSLPLSPVLTAFTILLPLFSLLSTSLTSFPPRNRTPLLPILSNLFQLLLTIILSTLYGSSLTSPFTPCALQTTWQQFWTSHDATSIRKIQDSLSCCGFKSTKDMAWPFPSGGSNGDVGSCEKQFGRHIPCAGVWEGQLNKTAGVELGVVILVGVVQILSLVAFRGQRRGRAGKNNKGEWLGRVVEIFTGPRGGGDDEQGARRPLLTGGRRSDRYIAAARDGHGGVEQEGGHHEDDSEDEHANGDMDRAAGYGGTTRSAQTETQTNGDDSRGPRVEVSHHDPWAGAERV</sequence>
<reference evidence="3" key="1">
    <citation type="journal article" date="2023" name="Mol. Phylogenet. Evol.">
        <title>Genome-scale phylogeny and comparative genomics of the fungal order Sordariales.</title>
        <authorList>
            <person name="Hensen N."/>
            <person name="Bonometti L."/>
            <person name="Westerberg I."/>
            <person name="Brannstrom I.O."/>
            <person name="Guillou S."/>
            <person name="Cros-Aarteil S."/>
            <person name="Calhoun S."/>
            <person name="Haridas S."/>
            <person name="Kuo A."/>
            <person name="Mondo S."/>
            <person name="Pangilinan J."/>
            <person name="Riley R."/>
            <person name="LaButti K."/>
            <person name="Andreopoulos B."/>
            <person name="Lipzen A."/>
            <person name="Chen C."/>
            <person name="Yan M."/>
            <person name="Daum C."/>
            <person name="Ng V."/>
            <person name="Clum A."/>
            <person name="Steindorff A."/>
            <person name="Ohm R.A."/>
            <person name="Martin F."/>
            <person name="Silar P."/>
            <person name="Natvig D.O."/>
            <person name="Lalanne C."/>
            <person name="Gautier V."/>
            <person name="Ament-Velasquez S.L."/>
            <person name="Kruys A."/>
            <person name="Hutchinson M.I."/>
            <person name="Powell A.J."/>
            <person name="Barry K."/>
            <person name="Miller A.N."/>
            <person name="Grigoriev I.V."/>
            <person name="Debuchy R."/>
            <person name="Gladieux P."/>
            <person name="Hiltunen Thoren M."/>
            <person name="Johannesson H."/>
        </authorList>
    </citation>
    <scope>NUCLEOTIDE SEQUENCE</scope>
    <source>
        <strain evidence="3">CBS 892.96</strain>
    </source>
</reference>
<keyword evidence="2" id="KW-1133">Transmembrane helix</keyword>
<dbReference type="Proteomes" id="UP001302321">
    <property type="component" value="Unassembled WGS sequence"/>
</dbReference>
<dbReference type="EMBL" id="MU866130">
    <property type="protein sequence ID" value="KAK4178778.1"/>
    <property type="molecule type" value="Genomic_DNA"/>
</dbReference>
<evidence type="ECO:0000313" key="4">
    <source>
        <dbReference type="Proteomes" id="UP001302321"/>
    </source>
</evidence>
<accession>A0AAN7A984</accession>
<evidence type="ECO:0000313" key="3">
    <source>
        <dbReference type="EMBL" id="KAK4178778.1"/>
    </source>
</evidence>
<evidence type="ECO:0000256" key="2">
    <source>
        <dbReference type="SAM" id="Phobius"/>
    </source>
</evidence>
<name>A0AAN7A984_9PEZI</name>
<feature type="transmembrane region" description="Helical" evidence="2">
    <location>
        <begin position="65"/>
        <end position="85"/>
    </location>
</feature>
<proteinExistence type="predicted"/>
<reference evidence="3" key="2">
    <citation type="submission" date="2023-05" db="EMBL/GenBank/DDBJ databases">
        <authorList>
            <consortium name="Lawrence Berkeley National Laboratory"/>
            <person name="Steindorff A."/>
            <person name="Hensen N."/>
            <person name="Bonometti L."/>
            <person name="Westerberg I."/>
            <person name="Brannstrom I.O."/>
            <person name="Guillou S."/>
            <person name="Cros-Aarteil S."/>
            <person name="Calhoun S."/>
            <person name="Haridas S."/>
            <person name="Kuo A."/>
            <person name="Mondo S."/>
            <person name="Pangilinan J."/>
            <person name="Riley R."/>
            <person name="Labutti K."/>
            <person name="Andreopoulos B."/>
            <person name="Lipzen A."/>
            <person name="Chen C."/>
            <person name="Yanf M."/>
            <person name="Daum C."/>
            <person name="Ng V."/>
            <person name="Clum A."/>
            <person name="Ohm R."/>
            <person name="Martin F."/>
            <person name="Silar P."/>
            <person name="Natvig D."/>
            <person name="Lalanne C."/>
            <person name="Gautier V."/>
            <person name="Ament-Velasquez S.L."/>
            <person name="Kruys A."/>
            <person name="Hutchinson M.I."/>
            <person name="Powell A.J."/>
            <person name="Barry K."/>
            <person name="Miller A.N."/>
            <person name="Grigoriev I.V."/>
            <person name="Debuchy R."/>
            <person name="Gladieux P."/>
            <person name="Thoren M.H."/>
            <person name="Johannesson H."/>
        </authorList>
    </citation>
    <scope>NUCLEOTIDE SEQUENCE</scope>
    <source>
        <strain evidence="3">CBS 892.96</strain>
    </source>
</reference>
<feature type="compositionally biased region" description="Basic and acidic residues" evidence="1">
    <location>
        <begin position="295"/>
        <end position="316"/>
    </location>
</feature>
<evidence type="ECO:0008006" key="5">
    <source>
        <dbReference type="Google" id="ProtNLM"/>
    </source>
</evidence>
<feature type="region of interest" description="Disordered" evidence="1">
    <location>
        <begin position="216"/>
        <end position="316"/>
    </location>
</feature>
<gene>
    <name evidence="3" type="ORF">QBC36DRAFT_208510</name>
</gene>
<evidence type="ECO:0000256" key="1">
    <source>
        <dbReference type="SAM" id="MobiDB-lite"/>
    </source>
</evidence>
<feature type="transmembrane region" description="Helical" evidence="2">
    <location>
        <begin position="33"/>
        <end position="53"/>
    </location>
</feature>
<keyword evidence="4" id="KW-1185">Reference proteome</keyword>
<feature type="compositionally biased region" description="Polar residues" evidence="1">
    <location>
        <begin position="282"/>
        <end position="294"/>
    </location>
</feature>
<keyword evidence="2" id="KW-0472">Membrane</keyword>
<keyword evidence="2" id="KW-0812">Transmembrane</keyword>
<feature type="transmembrane region" description="Helical" evidence="2">
    <location>
        <begin position="170"/>
        <end position="191"/>
    </location>
</feature>
<feature type="compositionally biased region" description="Basic and acidic residues" evidence="1">
    <location>
        <begin position="237"/>
        <end position="275"/>
    </location>
</feature>
<dbReference type="AlphaFoldDB" id="A0AAN7A984"/>